<sequence length="55" mass="6158">MQYTSNHPCIPGDPVFLLKKPTDKPEARDTGSRDRPGATTKIYLDVRKLLGRSSE</sequence>
<evidence type="ECO:0000313" key="3">
    <source>
        <dbReference type="Proteomes" id="UP000054217"/>
    </source>
</evidence>
<feature type="compositionally biased region" description="Basic and acidic residues" evidence="1">
    <location>
        <begin position="20"/>
        <end position="36"/>
    </location>
</feature>
<proteinExistence type="predicted"/>
<dbReference type="HOGENOM" id="CLU_3033370_0_0_1"/>
<dbReference type="Proteomes" id="UP000054217">
    <property type="component" value="Unassembled WGS sequence"/>
</dbReference>
<evidence type="ECO:0000256" key="1">
    <source>
        <dbReference type="SAM" id="MobiDB-lite"/>
    </source>
</evidence>
<organism evidence="2 3">
    <name type="scientific">Pisolithus tinctorius Marx 270</name>
    <dbReference type="NCBI Taxonomy" id="870435"/>
    <lineage>
        <taxon>Eukaryota</taxon>
        <taxon>Fungi</taxon>
        <taxon>Dikarya</taxon>
        <taxon>Basidiomycota</taxon>
        <taxon>Agaricomycotina</taxon>
        <taxon>Agaricomycetes</taxon>
        <taxon>Agaricomycetidae</taxon>
        <taxon>Boletales</taxon>
        <taxon>Sclerodermatineae</taxon>
        <taxon>Pisolithaceae</taxon>
        <taxon>Pisolithus</taxon>
    </lineage>
</organism>
<reference evidence="3" key="2">
    <citation type="submission" date="2015-01" db="EMBL/GenBank/DDBJ databases">
        <title>Evolutionary Origins and Diversification of the Mycorrhizal Mutualists.</title>
        <authorList>
            <consortium name="DOE Joint Genome Institute"/>
            <consortium name="Mycorrhizal Genomics Consortium"/>
            <person name="Kohler A."/>
            <person name="Kuo A."/>
            <person name="Nagy L.G."/>
            <person name="Floudas D."/>
            <person name="Copeland A."/>
            <person name="Barry K.W."/>
            <person name="Cichocki N."/>
            <person name="Veneault-Fourrey C."/>
            <person name="LaButti K."/>
            <person name="Lindquist E.A."/>
            <person name="Lipzen A."/>
            <person name="Lundell T."/>
            <person name="Morin E."/>
            <person name="Murat C."/>
            <person name="Riley R."/>
            <person name="Ohm R."/>
            <person name="Sun H."/>
            <person name="Tunlid A."/>
            <person name="Henrissat B."/>
            <person name="Grigoriev I.V."/>
            <person name="Hibbett D.S."/>
            <person name="Martin F."/>
        </authorList>
    </citation>
    <scope>NUCLEOTIDE SEQUENCE [LARGE SCALE GENOMIC DNA]</scope>
    <source>
        <strain evidence="3">Marx 270</strain>
    </source>
</reference>
<name>A0A0C3J140_PISTI</name>
<dbReference type="InParanoid" id="A0A0C3J140"/>
<reference evidence="2 3" key="1">
    <citation type="submission" date="2014-04" db="EMBL/GenBank/DDBJ databases">
        <authorList>
            <consortium name="DOE Joint Genome Institute"/>
            <person name="Kuo A."/>
            <person name="Kohler A."/>
            <person name="Costa M.D."/>
            <person name="Nagy L.G."/>
            <person name="Floudas D."/>
            <person name="Copeland A."/>
            <person name="Barry K.W."/>
            <person name="Cichocki N."/>
            <person name="Veneault-Fourrey C."/>
            <person name="LaButti K."/>
            <person name="Lindquist E.A."/>
            <person name="Lipzen A."/>
            <person name="Lundell T."/>
            <person name="Morin E."/>
            <person name="Murat C."/>
            <person name="Sun H."/>
            <person name="Tunlid A."/>
            <person name="Henrissat B."/>
            <person name="Grigoriev I.V."/>
            <person name="Hibbett D.S."/>
            <person name="Martin F."/>
            <person name="Nordberg H.P."/>
            <person name="Cantor M.N."/>
            <person name="Hua S.X."/>
        </authorList>
    </citation>
    <scope>NUCLEOTIDE SEQUENCE [LARGE SCALE GENOMIC DNA]</scope>
    <source>
        <strain evidence="2 3">Marx 270</strain>
    </source>
</reference>
<evidence type="ECO:0000313" key="2">
    <source>
        <dbReference type="EMBL" id="KIO02788.1"/>
    </source>
</evidence>
<dbReference type="EMBL" id="KN831980">
    <property type="protein sequence ID" value="KIO02788.1"/>
    <property type="molecule type" value="Genomic_DNA"/>
</dbReference>
<gene>
    <name evidence="2" type="ORF">M404DRAFT_645592</name>
</gene>
<protein>
    <submittedName>
        <fullName evidence="2">Uncharacterized protein</fullName>
    </submittedName>
</protein>
<feature type="region of interest" description="Disordered" evidence="1">
    <location>
        <begin position="1"/>
        <end position="42"/>
    </location>
</feature>
<accession>A0A0C3J140</accession>
<dbReference type="AlphaFoldDB" id="A0A0C3J140"/>
<keyword evidence="3" id="KW-1185">Reference proteome</keyword>